<sequence length="216" mass="22777">MTDRRDDYAALRSALLEEPLVTPPELIADATTRGAVAIEDLIGATALSVHQSPPTVGVGGGTVALLTAKDVRLDRPPSRWGSADTPGAVTVRAGDVAVVMGADAAVGVCSQDGVLLGPGIHLLRGHPETLDAWFLACVLRGALEAAEGRPLDLYQVRVPRIPLTEQRRRGAAFLGLVELESSWRRRRASIEGVMRAGIGGLATGTLRPALDDRRGR</sequence>
<gene>
    <name evidence="1" type="ORF">IU449_05540</name>
</gene>
<proteinExistence type="predicted"/>
<organism evidence="1 2">
    <name type="scientific">Nocardia higoensis</name>
    <dbReference type="NCBI Taxonomy" id="228599"/>
    <lineage>
        <taxon>Bacteria</taxon>
        <taxon>Bacillati</taxon>
        <taxon>Actinomycetota</taxon>
        <taxon>Actinomycetes</taxon>
        <taxon>Mycobacteriales</taxon>
        <taxon>Nocardiaceae</taxon>
        <taxon>Nocardia</taxon>
    </lineage>
</organism>
<dbReference type="EMBL" id="JADLQN010000001">
    <property type="protein sequence ID" value="MBF6354018.1"/>
    <property type="molecule type" value="Genomic_DNA"/>
</dbReference>
<comment type="caution">
    <text evidence="1">The sequence shown here is derived from an EMBL/GenBank/DDBJ whole genome shotgun (WGS) entry which is preliminary data.</text>
</comment>
<dbReference type="RefSeq" id="WP_195000843.1">
    <property type="nucleotide sequence ID" value="NZ_JADLQN010000001.1"/>
</dbReference>
<reference evidence="1 2" key="1">
    <citation type="submission" date="2020-10" db="EMBL/GenBank/DDBJ databases">
        <title>Identification of Nocardia species via Next-generation sequencing and recognition of intraspecies genetic diversity.</title>
        <authorList>
            <person name="Li P."/>
            <person name="Li P."/>
            <person name="Lu B."/>
        </authorList>
    </citation>
    <scope>NUCLEOTIDE SEQUENCE [LARGE SCALE GENOMIC DNA]</scope>
    <source>
        <strain evidence="1 2">BJ06-0143</strain>
    </source>
</reference>
<keyword evidence="2" id="KW-1185">Reference proteome</keyword>
<name>A0ABS0D882_9NOCA</name>
<dbReference type="Proteomes" id="UP000707731">
    <property type="component" value="Unassembled WGS sequence"/>
</dbReference>
<protein>
    <recommendedName>
        <fullName evidence="3">Restriction endonuclease subunit S</fullName>
    </recommendedName>
</protein>
<evidence type="ECO:0000313" key="1">
    <source>
        <dbReference type="EMBL" id="MBF6354018.1"/>
    </source>
</evidence>
<accession>A0ABS0D882</accession>
<evidence type="ECO:0000313" key="2">
    <source>
        <dbReference type="Proteomes" id="UP000707731"/>
    </source>
</evidence>
<evidence type="ECO:0008006" key="3">
    <source>
        <dbReference type="Google" id="ProtNLM"/>
    </source>
</evidence>